<comment type="caution">
    <text evidence="2">The sequence shown here is derived from an EMBL/GenBank/DDBJ whole genome shotgun (WGS) entry which is preliminary data.</text>
</comment>
<dbReference type="AlphaFoldDB" id="A0A8S2WLF2"/>
<dbReference type="GO" id="GO:0015074">
    <property type="term" value="P:DNA integration"/>
    <property type="evidence" value="ECO:0007669"/>
    <property type="project" value="InterPro"/>
</dbReference>
<sequence>MNVNNNNDYEIHDDISISKQAENFEMENHLQPHKFECNPKFKSNDHKQGVKFIQEFLRLITNDFRKQNSIYSKPLGFETWWIDRNGDIQAITNEIDLYVYLCNEEHIPKEIEQIKITLHLPKHFSPQRSIMLKWVSYLISIEDMSEELNMKFESIYYRLLQALGHKIGIHHIFSSTYHPQSNGMIERFNATFIPQIAKLQDSEYNNW</sequence>
<evidence type="ECO:0000313" key="2">
    <source>
        <dbReference type="EMBL" id="CAF4449428.1"/>
    </source>
</evidence>
<evidence type="ECO:0000313" key="3">
    <source>
        <dbReference type="Proteomes" id="UP000682733"/>
    </source>
</evidence>
<feature type="non-terminal residue" evidence="2">
    <location>
        <position position="207"/>
    </location>
</feature>
<dbReference type="SUPFAM" id="SSF53098">
    <property type="entry name" value="Ribonuclease H-like"/>
    <property type="match status" value="1"/>
</dbReference>
<gene>
    <name evidence="2" type="ORF">TMI583_LOCUS45757</name>
</gene>
<dbReference type="GO" id="GO:0003676">
    <property type="term" value="F:nucleic acid binding"/>
    <property type="evidence" value="ECO:0007669"/>
    <property type="project" value="InterPro"/>
</dbReference>
<dbReference type="InterPro" id="IPR012337">
    <property type="entry name" value="RNaseH-like_sf"/>
</dbReference>
<protein>
    <recommendedName>
        <fullName evidence="1">Integrase catalytic domain-containing protein</fullName>
    </recommendedName>
</protein>
<dbReference type="InterPro" id="IPR001584">
    <property type="entry name" value="Integrase_cat-core"/>
</dbReference>
<organism evidence="2 3">
    <name type="scientific">Didymodactylos carnosus</name>
    <dbReference type="NCBI Taxonomy" id="1234261"/>
    <lineage>
        <taxon>Eukaryota</taxon>
        <taxon>Metazoa</taxon>
        <taxon>Spiralia</taxon>
        <taxon>Gnathifera</taxon>
        <taxon>Rotifera</taxon>
        <taxon>Eurotatoria</taxon>
        <taxon>Bdelloidea</taxon>
        <taxon>Philodinida</taxon>
        <taxon>Philodinidae</taxon>
        <taxon>Didymodactylos</taxon>
    </lineage>
</organism>
<dbReference type="Gene3D" id="3.30.420.10">
    <property type="entry name" value="Ribonuclease H-like superfamily/Ribonuclease H"/>
    <property type="match status" value="1"/>
</dbReference>
<evidence type="ECO:0000259" key="1">
    <source>
        <dbReference type="PROSITE" id="PS50994"/>
    </source>
</evidence>
<dbReference type="Proteomes" id="UP000682733">
    <property type="component" value="Unassembled WGS sequence"/>
</dbReference>
<dbReference type="PROSITE" id="PS50994">
    <property type="entry name" value="INTEGRASE"/>
    <property type="match status" value="1"/>
</dbReference>
<reference evidence="2" key="1">
    <citation type="submission" date="2021-02" db="EMBL/GenBank/DDBJ databases">
        <authorList>
            <person name="Nowell W R."/>
        </authorList>
    </citation>
    <scope>NUCLEOTIDE SEQUENCE</scope>
</reference>
<feature type="domain" description="Integrase catalytic" evidence="1">
    <location>
        <begin position="70"/>
        <end position="207"/>
    </location>
</feature>
<name>A0A8S2WLF2_9BILA</name>
<dbReference type="InterPro" id="IPR036397">
    <property type="entry name" value="RNaseH_sf"/>
</dbReference>
<dbReference type="EMBL" id="CAJOBA010082741">
    <property type="protein sequence ID" value="CAF4449428.1"/>
    <property type="molecule type" value="Genomic_DNA"/>
</dbReference>
<proteinExistence type="predicted"/>
<accession>A0A8S2WLF2</accession>